<gene>
    <name evidence="2" type="ORF">DEA37_0008430</name>
</gene>
<keyword evidence="1" id="KW-0472">Membrane</keyword>
<protein>
    <submittedName>
        <fullName evidence="2">Uncharacterized protein</fullName>
    </submittedName>
</protein>
<accession>A0A5J4NMI2</accession>
<evidence type="ECO:0000313" key="2">
    <source>
        <dbReference type="EMBL" id="KAA3676845.1"/>
    </source>
</evidence>
<dbReference type="EMBL" id="QNGE01001780">
    <property type="protein sequence ID" value="KAA3676845.1"/>
    <property type="molecule type" value="Genomic_DNA"/>
</dbReference>
<organism evidence="2 3">
    <name type="scientific">Paragonimus westermani</name>
    <dbReference type="NCBI Taxonomy" id="34504"/>
    <lineage>
        <taxon>Eukaryota</taxon>
        <taxon>Metazoa</taxon>
        <taxon>Spiralia</taxon>
        <taxon>Lophotrochozoa</taxon>
        <taxon>Platyhelminthes</taxon>
        <taxon>Trematoda</taxon>
        <taxon>Digenea</taxon>
        <taxon>Plagiorchiida</taxon>
        <taxon>Troglotremata</taxon>
        <taxon>Troglotrematidae</taxon>
        <taxon>Paragonimus</taxon>
    </lineage>
</organism>
<evidence type="ECO:0000313" key="3">
    <source>
        <dbReference type="Proteomes" id="UP000324629"/>
    </source>
</evidence>
<dbReference type="Proteomes" id="UP000324629">
    <property type="component" value="Unassembled WGS sequence"/>
</dbReference>
<feature type="transmembrane region" description="Helical" evidence="1">
    <location>
        <begin position="128"/>
        <end position="157"/>
    </location>
</feature>
<keyword evidence="1" id="KW-0812">Transmembrane</keyword>
<evidence type="ECO:0000256" key="1">
    <source>
        <dbReference type="SAM" id="Phobius"/>
    </source>
</evidence>
<proteinExistence type="predicted"/>
<comment type="caution">
    <text evidence="2">The sequence shown here is derived from an EMBL/GenBank/DDBJ whole genome shotgun (WGS) entry which is preliminary data.</text>
</comment>
<reference evidence="2 3" key="1">
    <citation type="journal article" date="2019" name="Gigascience">
        <title>Whole-genome sequence of the oriental lung fluke Paragonimus westermani.</title>
        <authorList>
            <person name="Oey H."/>
            <person name="Zakrzewski M."/>
            <person name="Narain K."/>
            <person name="Devi K.R."/>
            <person name="Agatsuma T."/>
            <person name="Nawaratna S."/>
            <person name="Gobert G.N."/>
            <person name="Jones M.K."/>
            <person name="Ragan M.A."/>
            <person name="McManus D.P."/>
            <person name="Krause L."/>
        </authorList>
    </citation>
    <scope>NUCLEOTIDE SEQUENCE [LARGE SCALE GENOMIC DNA]</scope>
    <source>
        <strain evidence="2 3">IND2009</strain>
    </source>
</reference>
<sequence>MPNLGIRCRVCSCRILLPFLIRRIFPVWNQLFGLTGSHNCLLSILISFCRHNHPHTRITVPFVVFQPLFAREDYMKQSSFDFLFFWFSSSFSNFLYKISALSSVASIHSHTHDNAFIDLIRFFIHTTVYVYVYISCQLLLCACLTFVFIYSLFAWVLCHHHCCDLRSSSSADQSTSLNYECSS</sequence>
<keyword evidence="3" id="KW-1185">Reference proteome</keyword>
<keyword evidence="1" id="KW-1133">Transmembrane helix</keyword>
<dbReference type="AlphaFoldDB" id="A0A5J4NMI2"/>
<name>A0A5J4NMI2_9TREM</name>